<accession>A0ABW9MXM2</accession>
<proteinExistence type="inferred from homology"/>
<keyword evidence="3 7" id="KW-0133">Cell shape</keyword>
<dbReference type="NCBIfam" id="TIGR00067">
    <property type="entry name" value="glut_race"/>
    <property type="match status" value="1"/>
</dbReference>
<evidence type="ECO:0000256" key="5">
    <source>
        <dbReference type="ARBA" id="ARBA00023235"/>
    </source>
</evidence>
<comment type="pathway">
    <text evidence="7">Cell wall biogenesis; peptidoglycan biosynthesis.</text>
</comment>
<dbReference type="SUPFAM" id="SSF53681">
    <property type="entry name" value="Aspartate/glutamate racemase"/>
    <property type="match status" value="2"/>
</dbReference>
<feature type="binding site" evidence="7">
    <location>
        <begin position="39"/>
        <end position="40"/>
    </location>
    <ligand>
        <name>substrate</name>
    </ligand>
</feature>
<protein>
    <recommendedName>
        <fullName evidence="2 7">Glutamate racemase</fullName>
        <ecNumber evidence="2 7">5.1.1.3</ecNumber>
    </recommendedName>
</protein>
<evidence type="ECO:0000256" key="4">
    <source>
        <dbReference type="ARBA" id="ARBA00022984"/>
    </source>
</evidence>
<dbReference type="Proteomes" id="UP001638015">
    <property type="component" value="Unassembled WGS sequence"/>
</dbReference>
<name>A0ABW9MXM2_9FIRM</name>
<comment type="catalytic activity">
    <reaction evidence="1 7">
        <text>L-glutamate = D-glutamate</text>
        <dbReference type="Rhea" id="RHEA:12813"/>
        <dbReference type="ChEBI" id="CHEBI:29985"/>
        <dbReference type="ChEBI" id="CHEBI:29986"/>
        <dbReference type="EC" id="5.1.1.3"/>
    </reaction>
</comment>
<dbReference type="GO" id="GO:0008881">
    <property type="term" value="F:glutamate racemase activity"/>
    <property type="evidence" value="ECO:0007669"/>
    <property type="project" value="UniProtKB-EC"/>
</dbReference>
<evidence type="ECO:0000256" key="6">
    <source>
        <dbReference type="ARBA" id="ARBA00023316"/>
    </source>
</evidence>
<evidence type="ECO:0000256" key="1">
    <source>
        <dbReference type="ARBA" id="ARBA00001602"/>
    </source>
</evidence>
<dbReference type="Gene3D" id="3.40.50.1860">
    <property type="match status" value="2"/>
</dbReference>
<reference evidence="8 9" key="1">
    <citation type="journal article" date="2025" name="Anaerobe">
        <title>Description of Anaerococcus kampingiae sp. nov., Anaerococcus groningensis sp. nov., Anaerococcus martiniensis sp. nov., and Anaerococcus cruorum sp. nov., isolated from human clinical specimens.</title>
        <authorList>
            <person name="Boiten K.E."/>
            <person name="Meijer J."/>
            <person name="van Wezel E.M."/>
            <person name="Veloo A.C.M."/>
        </authorList>
    </citation>
    <scope>NUCLEOTIDE SEQUENCE [LARGE SCALE GENOMIC DNA]</scope>
    <source>
        <strain evidence="8 9">ENR1039</strain>
    </source>
</reference>
<dbReference type="InterPro" id="IPR004391">
    <property type="entry name" value="Glu_race"/>
</dbReference>
<comment type="function">
    <text evidence="7">Provides the (R)-glutamate required for cell wall biosynthesis.</text>
</comment>
<feature type="binding site" evidence="7">
    <location>
        <begin position="8"/>
        <end position="9"/>
    </location>
    <ligand>
        <name>substrate</name>
    </ligand>
</feature>
<keyword evidence="6 7" id="KW-0961">Cell wall biogenesis/degradation</keyword>
<evidence type="ECO:0000256" key="3">
    <source>
        <dbReference type="ARBA" id="ARBA00022960"/>
    </source>
</evidence>
<feature type="active site" description="Proton donor/acceptor" evidence="7">
    <location>
        <position position="70"/>
    </location>
</feature>
<dbReference type="EMBL" id="JBGMEH010000007">
    <property type="protein sequence ID" value="MFO3716515.1"/>
    <property type="molecule type" value="Genomic_DNA"/>
</dbReference>
<dbReference type="EC" id="5.1.1.3" evidence="2 7"/>
<dbReference type="InterPro" id="IPR033134">
    <property type="entry name" value="Asp/Glu_racemase_AS_2"/>
</dbReference>
<comment type="caution">
    <text evidence="8">The sequence shown here is derived from an EMBL/GenBank/DDBJ whole genome shotgun (WGS) entry which is preliminary data.</text>
</comment>
<evidence type="ECO:0000256" key="7">
    <source>
        <dbReference type="HAMAP-Rule" id="MF_00258"/>
    </source>
</evidence>
<dbReference type="PANTHER" id="PTHR21198">
    <property type="entry name" value="GLUTAMATE RACEMASE"/>
    <property type="match status" value="1"/>
</dbReference>
<keyword evidence="4 7" id="KW-0573">Peptidoglycan synthesis</keyword>
<evidence type="ECO:0000313" key="9">
    <source>
        <dbReference type="Proteomes" id="UP001638015"/>
    </source>
</evidence>
<dbReference type="HAMAP" id="MF_00258">
    <property type="entry name" value="Glu_racemase"/>
    <property type="match status" value="1"/>
</dbReference>
<dbReference type="PROSITE" id="PS00924">
    <property type="entry name" value="ASP_GLU_RACEMASE_2"/>
    <property type="match status" value="1"/>
</dbReference>
<dbReference type="PANTHER" id="PTHR21198:SF2">
    <property type="entry name" value="GLUTAMATE RACEMASE"/>
    <property type="match status" value="1"/>
</dbReference>
<feature type="binding site" evidence="7">
    <location>
        <begin position="71"/>
        <end position="72"/>
    </location>
    <ligand>
        <name>substrate</name>
    </ligand>
</feature>
<dbReference type="Pfam" id="PF01177">
    <property type="entry name" value="Asp_Glu_race"/>
    <property type="match status" value="1"/>
</dbReference>
<feature type="binding site" evidence="7">
    <location>
        <begin position="179"/>
        <end position="180"/>
    </location>
    <ligand>
        <name>substrate</name>
    </ligand>
</feature>
<feature type="active site" description="Proton donor/acceptor" evidence="7">
    <location>
        <position position="178"/>
    </location>
</feature>
<gene>
    <name evidence="7 8" type="primary">murI</name>
    <name evidence="8" type="ORF">ACCQ40_06965</name>
</gene>
<evidence type="ECO:0000256" key="2">
    <source>
        <dbReference type="ARBA" id="ARBA00013090"/>
    </source>
</evidence>
<sequence length="249" mass="28229">MTNIGVFDSGLGGLTVLKELVKDKKANYFYFGDSLRAPYGNLSNSKIIDFSDQIVKFLENYNIDQYIIACNTISTLATDYLKEKYKKPFYPITESGLEDALTFKGDFLVLATQTTVNSHFYKKNIEKNSEAFVHEVAAPNLVSLIEDGVISGKKLEESLEEYLKIANKNHIPNIILGCTHYPIIKNEIERNLAYKANIINPAVNISSKLNFKEDDETSVNIFMSEVNEKNKQIIDKILACDYKLMLKEI</sequence>
<dbReference type="InterPro" id="IPR015942">
    <property type="entry name" value="Asp/Glu/hydantoin_racemase"/>
</dbReference>
<comment type="similarity">
    <text evidence="7">Belongs to the aspartate/glutamate racemases family.</text>
</comment>
<organism evidence="8 9">
    <name type="scientific">Anaerococcus cruorum</name>
    <dbReference type="NCBI Taxonomy" id="3115617"/>
    <lineage>
        <taxon>Bacteria</taxon>
        <taxon>Bacillati</taxon>
        <taxon>Bacillota</taxon>
        <taxon>Tissierellia</taxon>
        <taxon>Tissierellales</taxon>
        <taxon>Peptoniphilaceae</taxon>
        <taxon>Anaerococcus</taxon>
    </lineage>
</organism>
<keyword evidence="5 7" id="KW-0413">Isomerase</keyword>
<evidence type="ECO:0000313" key="8">
    <source>
        <dbReference type="EMBL" id="MFO3716515.1"/>
    </source>
</evidence>
<keyword evidence="9" id="KW-1185">Reference proteome</keyword>
<dbReference type="RefSeq" id="WP_394011234.1">
    <property type="nucleotide sequence ID" value="NZ_JBGMEH010000007.1"/>
</dbReference>
<dbReference type="InterPro" id="IPR001920">
    <property type="entry name" value="Asp/Glu_race"/>
</dbReference>